<dbReference type="PROSITE" id="PS50914">
    <property type="entry name" value="BON"/>
    <property type="match status" value="2"/>
</dbReference>
<dbReference type="InterPro" id="IPR007055">
    <property type="entry name" value="BON_dom"/>
</dbReference>
<dbReference type="PANTHER" id="PTHR34606">
    <property type="entry name" value="BON DOMAIN-CONTAINING PROTEIN"/>
    <property type="match status" value="1"/>
</dbReference>
<organism evidence="2 3">
    <name type="scientific">Cupriavidus basilensis</name>
    <dbReference type="NCBI Taxonomy" id="68895"/>
    <lineage>
        <taxon>Bacteria</taxon>
        <taxon>Pseudomonadati</taxon>
        <taxon>Pseudomonadota</taxon>
        <taxon>Betaproteobacteria</taxon>
        <taxon>Burkholderiales</taxon>
        <taxon>Burkholderiaceae</taxon>
        <taxon>Cupriavidus</taxon>
    </lineage>
</organism>
<dbReference type="AlphaFoldDB" id="A0A0C4YLS9"/>
<protein>
    <recommendedName>
        <fullName evidence="1">BON domain-containing protein</fullName>
    </recommendedName>
</protein>
<dbReference type="Gene3D" id="3.30.1340.30">
    <property type="match status" value="3"/>
</dbReference>
<sequence length="278" mass="30610">MKIRRPAPHLARDRAGVQWTERVSYIQTFQDKADIMHSSEAVLTQARAAIAHVPFHSHPIHPTIHLRLSDGALILEGEVPDIVDKSRVAASVRRVDGVSAVIDHLRVTDGGAAVGDGELRNAICVRLLQAIDFRNCRICAHAKGRIEPVREAVGESSGEIAIEVIDGVVTLRGHVISLSHMRLAGVLAWWSPGCRCVVNELVVAPAEADRDDEVTEALKLVLETDQFVDADRIRVQTKDRVVTLEGYATTEAAKRQAERDAWYVHGVEDVVNRIELSN</sequence>
<evidence type="ECO:0000313" key="2">
    <source>
        <dbReference type="EMBL" id="AJG22979.1"/>
    </source>
</evidence>
<dbReference type="STRING" id="68895.RR42_s1391"/>
<dbReference type="Proteomes" id="UP000031843">
    <property type="component" value="Chromosome secondary"/>
</dbReference>
<gene>
    <name evidence="2" type="ORF">RR42_s1391</name>
</gene>
<reference evidence="2 3" key="1">
    <citation type="journal article" date="2015" name="Genome Announc.">
        <title>Complete Genome Sequence of Cupriavidus basilensis 4G11, Isolated from the Oak Ridge Field Research Center Site.</title>
        <authorList>
            <person name="Ray J."/>
            <person name="Waters R.J."/>
            <person name="Skerker J.M."/>
            <person name="Kuehl J.V."/>
            <person name="Price M.N."/>
            <person name="Huang J."/>
            <person name="Chakraborty R."/>
            <person name="Arkin A.P."/>
            <person name="Deutschbauer A."/>
        </authorList>
    </citation>
    <scope>NUCLEOTIDE SEQUENCE [LARGE SCALE GENOMIC DNA]</scope>
    <source>
        <strain evidence="2">4G11</strain>
    </source>
</reference>
<accession>A0A0C4YLS9</accession>
<evidence type="ECO:0000259" key="1">
    <source>
        <dbReference type="PROSITE" id="PS50914"/>
    </source>
</evidence>
<dbReference type="InterPro" id="IPR051686">
    <property type="entry name" value="Lipoprotein_DolP"/>
</dbReference>
<keyword evidence="3" id="KW-1185">Reference proteome</keyword>
<name>A0A0C4YLS9_9BURK</name>
<feature type="domain" description="BON" evidence="1">
    <location>
        <begin position="38"/>
        <end position="109"/>
    </location>
</feature>
<dbReference type="PANTHER" id="PTHR34606:SF15">
    <property type="entry name" value="BON DOMAIN-CONTAINING PROTEIN"/>
    <property type="match status" value="1"/>
</dbReference>
<proteinExistence type="predicted"/>
<dbReference type="EMBL" id="CP010537">
    <property type="protein sequence ID" value="AJG22979.1"/>
    <property type="molecule type" value="Genomic_DNA"/>
</dbReference>
<dbReference type="KEGG" id="cbw:RR42_s1391"/>
<dbReference type="Pfam" id="PF04972">
    <property type="entry name" value="BON"/>
    <property type="match status" value="3"/>
</dbReference>
<evidence type="ECO:0000313" key="3">
    <source>
        <dbReference type="Proteomes" id="UP000031843"/>
    </source>
</evidence>
<feature type="domain" description="BON" evidence="1">
    <location>
        <begin position="210"/>
        <end position="278"/>
    </location>
</feature>